<feature type="binding site" evidence="5">
    <location>
        <begin position="181"/>
        <end position="184"/>
    </location>
    <ligand>
        <name>spermidine</name>
        <dbReference type="ChEBI" id="CHEBI:57834"/>
    </ligand>
</feature>
<reference evidence="10 11" key="1">
    <citation type="submission" date="2019-07" db="EMBL/GenBank/DDBJ databases">
        <title>Whole genome shotgun sequence of Halomonas halophila NBRC 102604.</title>
        <authorList>
            <person name="Hosoyama A."/>
            <person name="Uohara A."/>
            <person name="Ohji S."/>
            <person name="Ichikawa N."/>
        </authorList>
    </citation>
    <scope>NUCLEOTIDE SEQUENCE [LARGE SCALE GENOMIC DNA]</scope>
    <source>
        <strain evidence="10 11">NBRC 102604</strain>
    </source>
</reference>
<dbReference type="InterPro" id="IPR030374">
    <property type="entry name" value="PABS"/>
</dbReference>
<dbReference type="Pfam" id="PF17284">
    <property type="entry name" value="Spermine_synt_N"/>
    <property type="match status" value="1"/>
</dbReference>
<dbReference type="EC" id="2.5.1.16" evidence="5"/>
<evidence type="ECO:0000256" key="5">
    <source>
        <dbReference type="HAMAP-Rule" id="MF_00198"/>
    </source>
</evidence>
<keyword evidence="4 5" id="KW-0620">Polyamine biosynthesis</keyword>
<evidence type="ECO:0000313" key="11">
    <source>
        <dbReference type="Proteomes" id="UP000321121"/>
    </source>
</evidence>
<keyword evidence="3 5" id="KW-0745">Spermidine biosynthesis</keyword>
<feature type="binding site" evidence="5">
    <location>
        <position position="56"/>
    </location>
    <ligand>
        <name>S-methyl-5'-thioadenosine</name>
        <dbReference type="ChEBI" id="CHEBI:17509"/>
    </ligand>
</feature>
<dbReference type="Gene3D" id="3.40.50.150">
    <property type="entry name" value="Vaccinia Virus protein VP39"/>
    <property type="match status" value="1"/>
</dbReference>
<feature type="binding site" evidence="5">
    <location>
        <position position="188"/>
    </location>
    <ligand>
        <name>S-methyl-5'-thioadenosine</name>
        <dbReference type="ChEBI" id="CHEBI:17509"/>
    </ligand>
</feature>
<feature type="binding site" evidence="5">
    <location>
        <position position="87"/>
    </location>
    <ligand>
        <name>spermidine</name>
        <dbReference type="ChEBI" id="CHEBI:57834"/>
    </ligand>
</feature>
<evidence type="ECO:0000259" key="9">
    <source>
        <dbReference type="PROSITE" id="PS51006"/>
    </source>
</evidence>
<comment type="function">
    <text evidence="5">Catalyzes the irreversible transfer of a propylamine group from the amino donor S-adenosylmethioninamine (decarboxy-AdoMet) to putrescine (1,4-diaminobutane) to yield spermidine.</text>
</comment>
<feature type="active site" description="Proton acceptor" evidence="5 6">
    <location>
        <position position="181"/>
    </location>
</feature>
<comment type="pathway">
    <text evidence="5">Amine and polyamine biosynthesis; spermidine biosynthesis; spermidine from putrescine: step 1/1.</text>
</comment>
<dbReference type="RefSeq" id="WP_146910216.1">
    <property type="nucleotide sequence ID" value="NZ_BJUS01000049.1"/>
</dbReference>
<dbReference type="InterPro" id="IPR030373">
    <property type="entry name" value="PABS_CS"/>
</dbReference>
<accession>A0ABQ0U7X8</accession>
<dbReference type="InterPro" id="IPR035246">
    <property type="entry name" value="Spermidine_synt_N"/>
</dbReference>
<evidence type="ECO:0000256" key="3">
    <source>
        <dbReference type="ARBA" id="ARBA00023066"/>
    </source>
</evidence>
<proteinExistence type="inferred from homology"/>
<dbReference type="PANTHER" id="PTHR11558">
    <property type="entry name" value="SPERMIDINE/SPERMINE SYNTHASE"/>
    <property type="match status" value="1"/>
</dbReference>
<feature type="binding site" evidence="5">
    <location>
        <position position="111"/>
    </location>
    <ligand>
        <name>spermidine</name>
        <dbReference type="ChEBI" id="CHEBI:57834"/>
    </ligand>
</feature>
<evidence type="ECO:0000256" key="1">
    <source>
        <dbReference type="ARBA" id="ARBA00007867"/>
    </source>
</evidence>
<dbReference type="Proteomes" id="UP000321121">
    <property type="component" value="Unassembled WGS sequence"/>
</dbReference>
<dbReference type="Pfam" id="PF01564">
    <property type="entry name" value="Spermine_synth"/>
    <property type="match status" value="1"/>
</dbReference>
<comment type="similarity">
    <text evidence="1 5 7">Belongs to the spermidine/spermine synthase family.</text>
</comment>
<dbReference type="InterPro" id="IPR037163">
    <property type="entry name" value="Spermidine_synt_N_sf"/>
</dbReference>
<name>A0ABQ0U7X8_9GAMM</name>
<evidence type="ECO:0000256" key="6">
    <source>
        <dbReference type="PROSITE-ProRule" id="PRU00354"/>
    </source>
</evidence>
<evidence type="ECO:0000256" key="7">
    <source>
        <dbReference type="RuleBase" id="RU003836"/>
    </source>
</evidence>
<gene>
    <name evidence="5 10" type="primary">speE</name>
    <name evidence="10" type="ORF">HHA04nite_30910</name>
</gene>
<comment type="catalytic activity">
    <reaction evidence="5 8">
        <text>S-adenosyl 3-(methylsulfanyl)propylamine + putrescine = S-methyl-5'-thioadenosine + spermidine + H(+)</text>
        <dbReference type="Rhea" id="RHEA:12721"/>
        <dbReference type="ChEBI" id="CHEBI:15378"/>
        <dbReference type="ChEBI" id="CHEBI:17509"/>
        <dbReference type="ChEBI" id="CHEBI:57443"/>
        <dbReference type="ChEBI" id="CHEBI:57834"/>
        <dbReference type="ChEBI" id="CHEBI:326268"/>
        <dbReference type="EC" id="2.5.1.16"/>
    </reaction>
</comment>
<sequence>MSSSLDTGPDAGLDSGPDAGLNSADSGWFTEVFDSHGSAFSLKVSEKLHEVQSPYQYLEVYATATFGHLMVLDGCVMLTDRDNFLYHEMIAHPALFTHADPKRVVIIGGGDCGTLREVLRHPGVEKVTQIDIDEEVTRASERFFPALVESNDDPRAELRFDDGVKWIEEADDDSIDVLIIDSTDPVGPAEGLFKTDFLRRCHRVLRPGGVLVQQSESPLYHSGSIIRELRHDMREAGFDSVATLPFPQPVYPSGWWSVTLAGKATDVATFREVEAAASEMPLDYYTVEAHRGALALPPFMRRLLND</sequence>
<dbReference type="NCBIfam" id="TIGR00417">
    <property type="entry name" value="speE"/>
    <property type="match status" value="1"/>
</dbReference>
<dbReference type="PROSITE" id="PS01330">
    <property type="entry name" value="PABS_1"/>
    <property type="match status" value="1"/>
</dbReference>
<protein>
    <recommendedName>
        <fullName evidence="5">Polyamine aminopropyltransferase</fullName>
    </recommendedName>
    <alternativeName>
        <fullName evidence="5">Putrescine aminopropyltransferase</fullName>
        <shortName evidence="5">PAPT</shortName>
    </alternativeName>
    <alternativeName>
        <fullName evidence="5">Spermidine synthase</fullName>
        <shortName evidence="5">SPDS</shortName>
        <shortName evidence="5">SPDSY</shortName>
        <ecNumber evidence="5">2.5.1.16</ecNumber>
    </alternativeName>
</protein>
<keyword evidence="11" id="KW-1185">Reference proteome</keyword>
<dbReference type="Gene3D" id="2.30.140.10">
    <property type="entry name" value="Spermidine synthase, tetramerisation domain"/>
    <property type="match status" value="1"/>
</dbReference>
<dbReference type="HAMAP" id="MF_00198">
    <property type="entry name" value="Spermidine_synth"/>
    <property type="match status" value="1"/>
</dbReference>
<dbReference type="InterPro" id="IPR029063">
    <property type="entry name" value="SAM-dependent_MTases_sf"/>
</dbReference>
<dbReference type="PROSITE" id="PS51006">
    <property type="entry name" value="PABS_2"/>
    <property type="match status" value="1"/>
</dbReference>
<evidence type="ECO:0000256" key="8">
    <source>
        <dbReference type="RuleBase" id="RU003837"/>
    </source>
</evidence>
<organism evidence="10 11">
    <name type="scientific">Halomonas halophila</name>
    <dbReference type="NCBI Taxonomy" id="29573"/>
    <lineage>
        <taxon>Bacteria</taxon>
        <taxon>Pseudomonadati</taxon>
        <taxon>Pseudomonadota</taxon>
        <taxon>Gammaproteobacteria</taxon>
        <taxon>Oceanospirillales</taxon>
        <taxon>Halomonadaceae</taxon>
        <taxon>Halomonas</taxon>
    </lineage>
</organism>
<keyword evidence="2 5" id="KW-0808">Transferase</keyword>
<feature type="binding site" evidence="5">
    <location>
        <position position="131"/>
    </location>
    <ligand>
        <name>S-methyl-5'-thioadenosine</name>
        <dbReference type="ChEBI" id="CHEBI:17509"/>
    </ligand>
</feature>
<dbReference type="EMBL" id="BJUS01000049">
    <property type="protein sequence ID" value="GEK74547.1"/>
    <property type="molecule type" value="Genomic_DNA"/>
</dbReference>
<evidence type="ECO:0000313" key="10">
    <source>
        <dbReference type="EMBL" id="GEK74547.1"/>
    </source>
</evidence>
<dbReference type="CDD" id="cd02440">
    <property type="entry name" value="AdoMet_MTases"/>
    <property type="match status" value="1"/>
</dbReference>
<comment type="subunit">
    <text evidence="5">Homodimer or homotetramer.</text>
</comment>
<feature type="binding site" evidence="5">
    <location>
        <begin position="162"/>
        <end position="163"/>
    </location>
    <ligand>
        <name>S-methyl-5'-thioadenosine</name>
        <dbReference type="ChEBI" id="CHEBI:17509"/>
    </ligand>
</feature>
<comment type="caution">
    <text evidence="10">The sequence shown here is derived from an EMBL/GenBank/DDBJ whole genome shotgun (WGS) entry which is preliminary data.</text>
</comment>
<evidence type="ECO:0000256" key="2">
    <source>
        <dbReference type="ARBA" id="ARBA00022679"/>
    </source>
</evidence>
<dbReference type="InterPro" id="IPR001045">
    <property type="entry name" value="Spermi_synthase"/>
</dbReference>
<feature type="domain" description="PABS" evidence="9">
    <location>
        <begin position="26"/>
        <end position="263"/>
    </location>
</feature>
<dbReference type="PANTHER" id="PTHR11558:SF11">
    <property type="entry name" value="SPERMIDINE SYNTHASE"/>
    <property type="match status" value="1"/>
</dbReference>
<dbReference type="NCBIfam" id="NF002010">
    <property type="entry name" value="PRK00811.1"/>
    <property type="match status" value="1"/>
</dbReference>
<evidence type="ECO:0000256" key="4">
    <source>
        <dbReference type="ARBA" id="ARBA00023115"/>
    </source>
</evidence>
<dbReference type="SUPFAM" id="SSF53335">
    <property type="entry name" value="S-adenosyl-L-methionine-dependent methyltransferases"/>
    <property type="match status" value="1"/>
</dbReference>